<feature type="region of interest" description="Disordered" evidence="2">
    <location>
        <begin position="1"/>
        <end position="24"/>
    </location>
</feature>
<dbReference type="SUPFAM" id="SSF54913">
    <property type="entry name" value="GlnB-like"/>
    <property type="match status" value="1"/>
</dbReference>
<dbReference type="InterPro" id="IPR015867">
    <property type="entry name" value="N-reg_PII/ATP_PRibTrfase_C"/>
</dbReference>
<comment type="similarity">
    <text evidence="1">Belongs to the CutA family.</text>
</comment>
<dbReference type="PANTHER" id="PTHR23419">
    <property type="entry name" value="DIVALENT CATION TOLERANCE CUTA-RELATED"/>
    <property type="match status" value="1"/>
</dbReference>
<protein>
    <submittedName>
        <fullName evidence="3">Divalent-cation tolerance protein CutA</fullName>
    </submittedName>
</protein>
<keyword evidence="4" id="KW-1185">Reference proteome</keyword>
<organism evidence="3 4">
    <name type="scientific">Actinoalloteichus hoggarensis</name>
    <dbReference type="NCBI Taxonomy" id="1470176"/>
    <lineage>
        <taxon>Bacteria</taxon>
        <taxon>Bacillati</taxon>
        <taxon>Actinomycetota</taxon>
        <taxon>Actinomycetes</taxon>
        <taxon>Pseudonocardiales</taxon>
        <taxon>Pseudonocardiaceae</taxon>
        <taxon>Actinoalloteichus</taxon>
    </lineage>
</organism>
<evidence type="ECO:0000256" key="2">
    <source>
        <dbReference type="SAM" id="MobiDB-lite"/>
    </source>
</evidence>
<dbReference type="EMBL" id="CP022521">
    <property type="protein sequence ID" value="ASO22421.1"/>
    <property type="molecule type" value="Genomic_DNA"/>
</dbReference>
<dbReference type="InterPro" id="IPR011322">
    <property type="entry name" value="N-reg_PII-like_a/b"/>
</dbReference>
<dbReference type="Proteomes" id="UP000204221">
    <property type="component" value="Chromosome"/>
</dbReference>
<dbReference type="RefSeq" id="WP_093943378.1">
    <property type="nucleotide sequence ID" value="NZ_CP022521.1"/>
</dbReference>
<evidence type="ECO:0000313" key="4">
    <source>
        <dbReference type="Proteomes" id="UP000204221"/>
    </source>
</evidence>
<evidence type="ECO:0000256" key="1">
    <source>
        <dbReference type="ARBA" id="ARBA00010169"/>
    </source>
</evidence>
<dbReference type="AlphaFoldDB" id="A0A221W9M6"/>
<dbReference type="Gene3D" id="3.30.70.120">
    <property type="match status" value="1"/>
</dbReference>
<dbReference type="Pfam" id="PF03091">
    <property type="entry name" value="CutA1"/>
    <property type="match status" value="1"/>
</dbReference>
<dbReference type="InterPro" id="IPR004323">
    <property type="entry name" value="Ion_tolerance_CutA"/>
</dbReference>
<dbReference type="GO" id="GO:0005507">
    <property type="term" value="F:copper ion binding"/>
    <property type="evidence" value="ECO:0007669"/>
    <property type="project" value="TreeGrafter"/>
</dbReference>
<dbReference type="OrthoDB" id="37622at2"/>
<accession>A0A221W9M6</accession>
<sequence length="134" mass="14561">MSIPEPASPSTTVSPDARAVATPDDAESSVYCQVVTTIDSQEKADRLAAGIIEARLAGCVQIVGPVRSVYRWNNQVSFDEEWQCVIKTTTARLDAVTAHIRAQHDYQVPEIIATPIIGGDEDYLDWLSAETTAL</sequence>
<proteinExistence type="inferred from homology"/>
<reference evidence="3 4" key="1">
    <citation type="submission" date="2017-07" db="EMBL/GenBank/DDBJ databases">
        <title>Complete genome sequence of Actinoalloteichus hoggarensis DSM 45943, type strain of Actinoalloteichus hoggarensis.</title>
        <authorList>
            <person name="Ruckert C."/>
            <person name="Nouioui I."/>
            <person name="Willmese J."/>
            <person name="van Wezel G."/>
            <person name="Klenk H.-P."/>
            <person name="Kalinowski J."/>
            <person name="Zotchev S.B."/>
        </authorList>
    </citation>
    <scope>NUCLEOTIDE SEQUENCE [LARGE SCALE GENOMIC DNA]</scope>
    <source>
        <strain evidence="3 4">DSM 45943</strain>
    </source>
</reference>
<dbReference type="KEGG" id="ahg:AHOG_24075"/>
<gene>
    <name evidence="3" type="primary">cutA</name>
    <name evidence="3" type="ORF">AHOG_24075</name>
</gene>
<evidence type="ECO:0000313" key="3">
    <source>
        <dbReference type="EMBL" id="ASO22421.1"/>
    </source>
</evidence>
<dbReference type="GO" id="GO:0010038">
    <property type="term" value="P:response to metal ion"/>
    <property type="evidence" value="ECO:0007669"/>
    <property type="project" value="InterPro"/>
</dbReference>
<name>A0A221W9M6_9PSEU</name>
<dbReference type="PANTHER" id="PTHR23419:SF8">
    <property type="entry name" value="FI09726P"/>
    <property type="match status" value="1"/>
</dbReference>